<dbReference type="InterPro" id="IPR000433">
    <property type="entry name" value="Znf_ZZ"/>
</dbReference>
<dbReference type="SMART" id="SM00666">
    <property type="entry name" value="PB1"/>
    <property type="match status" value="1"/>
</dbReference>
<dbReference type="PROSITE" id="PS01357">
    <property type="entry name" value="ZF_ZZ_1"/>
    <property type="match status" value="1"/>
</dbReference>
<reference evidence="10" key="2">
    <citation type="submission" date="2023-04" db="EMBL/GenBank/DDBJ databases">
        <authorList>
            <person name="Bu L."/>
            <person name="Lu L."/>
            <person name="Laidemitt M.R."/>
            <person name="Zhang S.M."/>
            <person name="Mutuku M."/>
            <person name="Mkoji G."/>
            <person name="Steinauer M."/>
            <person name="Loker E.S."/>
        </authorList>
    </citation>
    <scope>NUCLEOTIDE SEQUENCE</scope>
    <source>
        <strain evidence="10">KasaAsao</strain>
        <tissue evidence="10">Whole Snail</tissue>
    </source>
</reference>
<feature type="domain" description="ZZ-type" evidence="8">
    <location>
        <begin position="639"/>
        <end position="691"/>
    </location>
</feature>
<dbReference type="CDD" id="cd02340">
    <property type="entry name" value="ZZ_NBR1_like"/>
    <property type="match status" value="1"/>
</dbReference>
<feature type="region of interest" description="Disordered" evidence="6">
    <location>
        <begin position="490"/>
        <end position="577"/>
    </location>
</feature>
<dbReference type="GO" id="GO:0008270">
    <property type="term" value="F:zinc ion binding"/>
    <property type="evidence" value="ECO:0007669"/>
    <property type="project" value="UniProtKB-KW"/>
</dbReference>
<dbReference type="InterPro" id="IPR009060">
    <property type="entry name" value="UBA-like_sf"/>
</dbReference>
<dbReference type="CDD" id="cd14319">
    <property type="entry name" value="UBA_NBR1"/>
    <property type="match status" value="1"/>
</dbReference>
<feature type="domain" description="UBA" evidence="7">
    <location>
        <begin position="1253"/>
        <end position="1296"/>
    </location>
</feature>
<dbReference type="InterPro" id="IPR015940">
    <property type="entry name" value="UBA"/>
</dbReference>
<evidence type="ECO:0000256" key="2">
    <source>
        <dbReference type="ARBA" id="ARBA00022771"/>
    </source>
</evidence>
<dbReference type="SUPFAM" id="SSF57850">
    <property type="entry name" value="RING/U-box"/>
    <property type="match status" value="1"/>
</dbReference>
<keyword evidence="1" id="KW-0479">Metal-binding</keyword>
<keyword evidence="11" id="KW-1185">Reference proteome</keyword>
<dbReference type="PROSITE" id="PS51745">
    <property type="entry name" value="PB1"/>
    <property type="match status" value="1"/>
</dbReference>
<dbReference type="CDD" id="cd05992">
    <property type="entry name" value="PB1"/>
    <property type="match status" value="1"/>
</dbReference>
<feature type="region of interest" description="Disordered" evidence="6">
    <location>
        <begin position="1168"/>
        <end position="1188"/>
    </location>
</feature>
<evidence type="ECO:0000313" key="11">
    <source>
        <dbReference type="Proteomes" id="UP001233172"/>
    </source>
</evidence>
<evidence type="ECO:0000256" key="6">
    <source>
        <dbReference type="SAM" id="MobiDB-lite"/>
    </source>
</evidence>
<dbReference type="InterPro" id="IPR043145">
    <property type="entry name" value="Znf_ZZ_sf"/>
</dbReference>
<feature type="region of interest" description="Disordered" evidence="6">
    <location>
        <begin position="810"/>
        <end position="831"/>
    </location>
</feature>
<dbReference type="Gene3D" id="3.10.20.90">
    <property type="entry name" value="Phosphatidylinositol 3-kinase Catalytic Subunit, Chain A, domain 1"/>
    <property type="match status" value="1"/>
</dbReference>
<dbReference type="InterPro" id="IPR053793">
    <property type="entry name" value="PB1-like"/>
</dbReference>
<dbReference type="SUPFAM" id="SSF46934">
    <property type="entry name" value="UBA-like"/>
    <property type="match status" value="1"/>
</dbReference>
<keyword evidence="3" id="KW-0862">Zinc</keyword>
<proteinExistence type="predicted"/>
<dbReference type="Pfam" id="PF00564">
    <property type="entry name" value="PB1"/>
    <property type="match status" value="1"/>
</dbReference>
<dbReference type="PANTHER" id="PTHR20930:SF0">
    <property type="entry name" value="PROTEIN ILRUN"/>
    <property type="match status" value="1"/>
</dbReference>
<comment type="caution">
    <text evidence="10">The sequence shown here is derived from an EMBL/GenBank/DDBJ whole genome shotgun (WGS) entry which is preliminary data.</text>
</comment>
<evidence type="ECO:0000256" key="1">
    <source>
        <dbReference type="ARBA" id="ARBA00022723"/>
    </source>
</evidence>
<dbReference type="PROSITE" id="PS50135">
    <property type="entry name" value="ZF_ZZ_2"/>
    <property type="match status" value="1"/>
</dbReference>
<reference evidence="10" key="1">
    <citation type="journal article" date="2023" name="PLoS Negl. Trop. Dis.">
        <title>A genome sequence for Biomphalaria pfeifferi, the major vector snail for the human-infecting parasite Schistosoma mansoni.</title>
        <authorList>
            <person name="Bu L."/>
            <person name="Lu L."/>
            <person name="Laidemitt M.R."/>
            <person name="Zhang S.M."/>
            <person name="Mutuku M."/>
            <person name="Mkoji G."/>
            <person name="Steinauer M."/>
            <person name="Loker E.S."/>
        </authorList>
    </citation>
    <scope>NUCLEOTIDE SEQUENCE</scope>
    <source>
        <strain evidence="10">KasaAsao</strain>
    </source>
</reference>
<gene>
    <name evidence="10" type="ORF">Bpfe_023781</name>
</gene>
<feature type="compositionally biased region" description="Polar residues" evidence="6">
    <location>
        <begin position="1169"/>
        <end position="1188"/>
    </location>
</feature>
<feature type="compositionally biased region" description="Basic and acidic residues" evidence="6">
    <location>
        <begin position="560"/>
        <end position="577"/>
    </location>
</feature>
<dbReference type="InterPro" id="IPR000270">
    <property type="entry name" value="PB1_dom"/>
</dbReference>
<dbReference type="Proteomes" id="UP001233172">
    <property type="component" value="Unassembled WGS sequence"/>
</dbReference>
<feature type="domain" description="PB1" evidence="9">
    <location>
        <begin position="1"/>
        <end position="93"/>
    </location>
</feature>
<dbReference type="Pfam" id="PF00569">
    <property type="entry name" value="ZZ"/>
    <property type="match status" value="1"/>
</dbReference>
<evidence type="ECO:0000256" key="3">
    <source>
        <dbReference type="ARBA" id="ARBA00022833"/>
    </source>
</evidence>
<dbReference type="FunFam" id="3.30.60.90:FF:000007">
    <property type="entry name" value="Next to BRCA1 gene 1 protein"/>
    <property type="match status" value="1"/>
</dbReference>
<dbReference type="EMBL" id="JASAOG010000160">
    <property type="protein sequence ID" value="KAK0046757.1"/>
    <property type="molecule type" value="Genomic_DNA"/>
</dbReference>
<feature type="compositionally biased region" description="Basic residues" evidence="6">
    <location>
        <begin position="547"/>
        <end position="559"/>
    </location>
</feature>
<name>A0AAD8F009_BIOPF</name>
<feature type="region of interest" description="Disordered" evidence="6">
    <location>
        <begin position="439"/>
        <end position="464"/>
    </location>
</feature>
<keyword evidence="2 4" id="KW-0863">Zinc-finger</keyword>
<dbReference type="Gene3D" id="1.10.8.10">
    <property type="entry name" value="DNA helicase RuvA subunit, C-terminal domain"/>
    <property type="match status" value="1"/>
</dbReference>
<dbReference type="PROSITE" id="PS50030">
    <property type="entry name" value="UBA"/>
    <property type="match status" value="1"/>
</dbReference>
<dbReference type="PANTHER" id="PTHR20930">
    <property type="entry name" value="OVARIAN CARCINOMA ANTIGEN CA125-RELATED"/>
    <property type="match status" value="1"/>
</dbReference>
<dbReference type="SUPFAM" id="SSF54277">
    <property type="entry name" value="CAD &amp; PB1 domains"/>
    <property type="match status" value="1"/>
</dbReference>
<organism evidence="10 11">
    <name type="scientific">Biomphalaria pfeifferi</name>
    <name type="common">Bloodfluke planorb</name>
    <name type="synonym">Freshwater snail</name>
    <dbReference type="NCBI Taxonomy" id="112525"/>
    <lineage>
        <taxon>Eukaryota</taxon>
        <taxon>Metazoa</taxon>
        <taxon>Spiralia</taxon>
        <taxon>Lophotrochozoa</taxon>
        <taxon>Mollusca</taxon>
        <taxon>Gastropoda</taxon>
        <taxon>Heterobranchia</taxon>
        <taxon>Euthyneura</taxon>
        <taxon>Panpulmonata</taxon>
        <taxon>Hygrophila</taxon>
        <taxon>Lymnaeoidea</taxon>
        <taxon>Planorbidae</taxon>
        <taxon>Biomphalaria</taxon>
    </lineage>
</organism>
<dbReference type="GO" id="GO:0070013">
    <property type="term" value="C:intracellular organelle lumen"/>
    <property type="evidence" value="ECO:0007669"/>
    <property type="project" value="UniProtKB-ARBA"/>
</dbReference>
<feature type="coiled-coil region" evidence="5">
    <location>
        <begin position="1024"/>
        <end position="1100"/>
    </location>
</feature>
<dbReference type="Gene3D" id="3.30.60.90">
    <property type="match status" value="1"/>
</dbReference>
<evidence type="ECO:0000259" key="9">
    <source>
        <dbReference type="PROSITE" id="PS51745"/>
    </source>
</evidence>
<dbReference type="SMART" id="SM00291">
    <property type="entry name" value="ZnF_ZZ"/>
    <property type="match status" value="1"/>
</dbReference>
<evidence type="ECO:0000256" key="5">
    <source>
        <dbReference type="SAM" id="Coils"/>
    </source>
</evidence>
<evidence type="ECO:0000259" key="7">
    <source>
        <dbReference type="PROSITE" id="PS50030"/>
    </source>
</evidence>
<evidence type="ECO:0000256" key="4">
    <source>
        <dbReference type="PROSITE-ProRule" id="PRU00228"/>
    </source>
</evidence>
<protein>
    <submittedName>
        <fullName evidence="10">Next to BRCA1 1 protein</fullName>
    </submittedName>
</protein>
<feature type="compositionally biased region" description="Low complexity" evidence="6">
    <location>
        <begin position="440"/>
        <end position="452"/>
    </location>
</feature>
<feature type="compositionally biased region" description="Basic and acidic residues" evidence="6">
    <location>
        <begin position="490"/>
        <end position="532"/>
    </location>
</feature>
<dbReference type="GO" id="GO:0005737">
    <property type="term" value="C:cytoplasm"/>
    <property type="evidence" value="ECO:0007669"/>
    <property type="project" value="UniProtKB-ARBA"/>
</dbReference>
<keyword evidence="5" id="KW-0175">Coiled coil</keyword>
<evidence type="ECO:0000259" key="8">
    <source>
        <dbReference type="PROSITE" id="PS50135"/>
    </source>
</evidence>
<accession>A0AAD8F009</accession>
<evidence type="ECO:0000313" key="10">
    <source>
        <dbReference type="EMBL" id="KAK0046757.1"/>
    </source>
</evidence>
<sequence>MEEEGLVIAVRLCDIDEKEQPDPLCLRSEDLATWRHFESLLRDMFNSPPDAIQVFYLDDENDWVTLSSDAELKEAITLTKNSEEILQLKVKRIDKGTVTKPESSVQTSHVSALQPNSSNTIYYVPTTDPGGDVYDKLVYPYPPADSSDLGRTQPACPPIAEPQVLVYPYPKDEASSTNSVLLQPLVQNVPVTNGITAISDSDTLRGSTTPEQQGATLIIPWEQANSLSLEKKIYYLKSMISGSQTLEKEQSTPEKARNPNDGILLSDFASLNDVIVEPLCAKPGSLGQNFIPNQDPFELEYESASEEITQRFSPTLIPTSAVKNPESQQSEAFVKEKEGGTSSAAMPVKLLDWMSTVHSAMSFNATPPNPSNTESLAYSAAIPKCKLTKKIVEKSSFVKPLPRNLMMMEGAPSGANAVAIEMPSEPEFFNHPVNKEEEIAASGGASSNSASEETGEVMTRAGSDAAAVSREMKVLSQSAELLHLLVSQKAEKKSTKRSELKTKPSAKKDRPLSEKRERYVGDKKEKPCDKMELVGLRSGAKCEKSKEHKKKEHSHKESHKRSEEKKALTEDVESGEKVRVKEEPTLKMRAFIKLMEQMKRDIHKSIVHDMTKQTDHLLQALINSQTVQAIMEPTNLVTHTGIYCDNCNAVIHGFRYKCGNCIDYDLCETCEQLPTIHHPTHVFLKLKYPAREAGWFGDERRPLLRENIYLVEKAIEPPSENIQSLDTERLLAQLKFVGDTDTAASNKGSEPQVITLSTISNQSQELFEQAESTIERDTQNTFCLDMAKGIDSDRVNIEQEEKEVIPLTRLIPGTPTSQNLEEPTSPAASESSSSSIISLSYSAHSIPQLALTKAKIEETDAAVASLEDLEILLPRRPESPNQPIFLEMEEDSSFQEWDSDTSDDFCIIDPSHSSICREEYEALPGEDHEQIQSSFSFEQDGANEESARFGDVAKATSITELLQKGSAVTEPVVFVSEQSEPNVFVSEQSETEQFEDLEKVESVHSLQEENLVHKMNEEERIRYKHLLQAELEEEMKQKELAQAEMEREERVRKEELEKSEKEQEFRAILEAKEREAVIINESLEQVAKQKEMENHQAKKQLCQNPSQSLDEITTKRDVDCQTNPEAVHPASHIIQNVASGMSKAATTAFYTAKDVFYSLQAKQNEWKVPSSTYRPPQSNWKPAESTWTPPTDDYIPPTSKWIPPPSSFTLPPTCLENSDSDHQTDGTKADTVALKRTSSGSHPVTLVVGSDSELTRELKCMQHLIEMGFANRDRNRQLLSKFNCDLEKVVQSLLQEESETGEHWAIHRH</sequence>